<feature type="disulfide bond" evidence="5">
    <location>
        <begin position="98"/>
        <end position="108"/>
    </location>
</feature>
<dbReference type="Proteomes" id="UP000265100">
    <property type="component" value="Chromosome 4"/>
</dbReference>
<organism evidence="7 8">
    <name type="scientific">Astatotilapia calliptera</name>
    <name type="common">Eastern happy</name>
    <name type="synonym">Chromis callipterus</name>
    <dbReference type="NCBI Taxonomy" id="8154"/>
    <lineage>
        <taxon>Eukaryota</taxon>
        <taxon>Metazoa</taxon>
        <taxon>Chordata</taxon>
        <taxon>Craniata</taxon>
        <taxon>Vertebrata</taxon>
        <taxon>Euteleostomi</taxon>
        <taxon>Actinopterygii</taxon>
        <taxon>Neopterygii</taxon>
        <taxon>Teleostei</taxon>
        <taxon>Neoteleostei</taxon>
        <taxon>Acanthomorphata</taxon>
        <taxon>Ovalentaria</taxon>
        <taxon>Cichlomorphae</taxon>
        <taxon>Cichliformes</taxon>
        <taxon>Cichlidae</taxon>
        <taxon>African cichlids</taxon>
        <taxon>Pseudocrenilabrinae</taxon>
        <taxon>Haplochromini</taxon>
        <taxon>Astatotilapia</taxon>
    </lineage>
</organism>
<evidence type="ECO:0000313" key="8">
    <source>
        <dbReference type="Proteomes" id="UP000265100"/>
    </source>
</evidence>
<dbReference type="PRINTS" id="PR00258">
    <property type="entry name" value="SPERACTRCPTR"/>
</dbReference>
<dbReference type="GO" id="GO:0031638">
    <property type="term" value="P:zymogen activation"/>
    <property type="evidence" value="ECO:0007669"/>
    <property type="project" value="TreeGrafter"/>
</dbReference>
<evidence type="ECO:0000256" key="4">
    <source>
        <dbReference type="ARBA" id="ARBA00023180"/>
    </source>
</evidence>
<dbReference type="PANTHER" id="PTHR48071">
    <property type="entry name" value="SRCR DOMAIN-CONTAINING PROTEIN"/>
    <property type="match status" value="1"/>
</dbReference>
<reference evidence="7" key="3">
    <citation type="submission" date="2025-09" db="UniProtKB">
        <authorList>
            <consortium name="Ensembl"/>
        </authorList>
    </citation>
    <scope>IDENTIFICATION</scope>
</reference>
<proteinExistence type="predicted"/>
<dbReference type="GO" id="GO:0004252">
    <property type="term" value="F:serine-type endopeptidase activity"/>
    <property type="evidence" value="ECO:0007669"/>
    <property type="project" value="TreeGrafter"/>
</dbReference>
<dbReference type="PROSITE" id="PS00420">
    <property type="entry name" value="SRCR_1"/>
    <property type="match status" value="1"/>
</dbReference>
<dbReference type="InterPro" id="IPR036772">
    <property type="entry name" value="SRCR-like_dom_sf"/>
</dbReference>
<dbReference type="Gene3D" id="3.10.250.10">
    <property type="entry name" value="SRCR-like domain"/>
    <property type="match status" value="1"/>
</dbReference>
<reference evidence="7" key="1">
    <citation type="submission" date="2018-05" db="EMBL/GenBank/DDBJ databases">
        <authorList>
            <person name="Datahose"/>
        </authorList>
    </citation>
    <scope>NUCLEOTIDE SEQUENCE</scope>
</reference>
<keyword evidence="2" id="KW-0677">Repeat</keyword>
<dbReference type="GO" id="GO:0005886">
    <property type="term" value="C:plasma membrane"/>
    <property type="evidence" value="ECO:0007669"/>
    <property type="project" value="TreeGrafter"/>
</dbReference>
<dbReference type="PROSITE" id="PS50287">
    <property type="entry name" value="SRCR_2"/>
    <property type="match status" value="1"/>
</dbReference>
<feature type="disulfide bond" evidence="5">
    <location>
        <begin position="67"/>
        <end position="128"/>
    </location>
</feature>
<evidence type="ECO:0000256" key="3">
    <source>
        <dbReference type="ARBA" id="ARBA00023157"/>
    </source>
</evidence>
<dbReference type="SMART" id="SM00202">
    <property type="entry name" value="SR"/>
    <property type="match status" value="1"/>
</dbReference>
<keyword evidence="8" id="KW-1185">Reference proteome</keyword>
<dbReference type="PANTHER" id="PTHR48071:SF27">
    <property type="entry name" value="SCAVENGER RECEPTOR CYSTEINE-RICH TYPE 1 PROTEIN M130-LIKE"/>
    <property type="match status" value="1"/>
</dbReference>
<dbReference type="InterPro" id="IPR001190">
    <property type="entry name" value="SRCR"/>
</dbReference>
<accession>A0AAX7TF71</accession>
<evidence type="ECO:0000313" key="7">
    <source>
        <dbReference type="Ensembl" id="ENSACLP00000052626.1"/>
    </source>
</evidence>
<feature type="disulfide bond" evidence="5">
    <location>
        <begin position="54"/>
        <end position="118"/>
    </location>
</feature>
<dbReference type="Ensembl" id="ENSACLT00000078663.1">
    <property type="protein sequence ID" value="ENSACLP00000052626.1"/>
    <property type="gene ID" value="ENSACLG00000005789.2"/>
</dbReference>
<evidence type="ECO:0000256" key="2">
    <source>
        <dbReference type="ARBA" id="ARBA00022737"/>
    </source>
</evidence>
<keyword evidence="3 5" id="KW-1015">Disulfide bond</keyword>
<dbReference type="SUPFAM" id="SSF56487">
    <property type="entry name" value="SRCR-like"/>
    <property type="match status" value="1"/>
</dbReference>
<dbReference type="FunFam" id="3.10.250.10:FF:000006">
    <property type="entry name" value="neurotrypsin isoform X2"/>
    <property type="match status" value="1"/>
</dbReference>
<dbReference type="AlphaFoldDB" id="A0AAX7TF71"/>
<protein>
    <recommendedName>
        <fullName evidence="6">SRCR domain-containing protein</fullName>
    </recommendedName>
</protein>
<feature type="domain" description="SRCR" evidence="6">
    <location>
        <begin position="28"/>
        <end position="129"/>
    </location>
</feature>
<dbReference type="GeneTree" id="ENSGT00950000183145"/>
<keyword evidence="1" id="KW-0732">Signal</keyword>
<name>A0AAX7TF71_ASTCA</name>
<evidence type="ECO:0000259" key="6">
    <source>
        <dbReference type="PROSITE" id="PS50287"/>
    </source>
</evidence>
<evidence type="ECO:0000256" key="1">
    <source>
        <dbReference type="ARBA" id="ARBA00022729"/>
    </source>
</evidence>
<sequence length="140" mass="15186">RSPQQVVWCIYALDPLFAQPQRNLYGQIRLAGSGSTQCSGRVEIYHSGSWGTVCDDDWDLNDAEVVCRQLGCGAAVNFYRSAHFGEGTGQIWLDNVACSGTESSLTTCQHRGFGKHNCGHGEDAGVTCSGETKILWLVQA</sequence>
<reference evidence="7" key="2">
    <citation type="submission" date="2025-08" db="UniProtKB">
        <authorList>
            <consortium name="Ensembl"/>
        </authorList>
    </citation>
    <scope>IDENTIFICATION</scope>
</reference>
<keyword evidence="4" id="KW-0325">Glycoprotein</keyword>
<evidence type="ECO:0000256" key="5">
    <source>
        <dbReference type="PROSITE-ProRule" id="PRU00196"/>
    </source>
</evidence>
<dbReference type="Pfam" id="PF00530">
    <property type="entry name" value="SRCR"/>
    <property type="match status" value="1"/>
</dbReference>